<evidence type="ECO:0000313" key="1">
    <source>
        <dbReference type="EMBL" id="UYP44956.1"/>
    </source>
</evidence>
<reference evidence="1" key="1">
    <citation type="submission" date="2022-09" db="EMBL/GenBank/DDBJ databases">
        <title>Actin cytoskeleton and complex cell architecture in an #Asgard archaeon.</title>
        <authorList>
            <person name="Ponce Toledo R.I."/>
            <person name="Schleper C."/>
            <person name="Rodrigues Oliveira T."/>
            <person name="Wollweber F."/>
            <person name="Xu J."/>
            <person name="Rittmann S."/>
            <person name="Klingl A."/>
            <person name="Pilhofer M."/>
        </authorList>
    </citation>
    <scope>NUCLEOTIDE SEQUENCE</scope>
    <source>
        <strain evidence="1">B-35</strain>
    </source>
</reference>
<protein>
    <recommendedName>
        <fullName evidence="3">MarR family transcriptional regulator</fullName>
    </recommendedName>
</protein>
<accession>A0ABY6HQW6</accession>
<dbReference type="Proteomes" id="UP001208689">
    <property type="component" value="Chromosome"/>
</dbReference>
<gene>
    <name evidence="1" type="ORF">NEF87_001241</name>
</gene>
<keyword evidence="2" id="KW-1185">Reference proteome</keyword>
<organism evidence="1 2">
    <name type="scientific">Candidatus Lokiarchaeum ossiferum</name>
    <dbReference type="NCBI Taxonomy" id="2951803"/>
    <lineage>
        <taxon>Archaea</taxon>
        <taxon>Promethearchaeati</taxon>
        <taxon>Promethearchaeota</taxon>
        <taxon>Promethearchaeia</taxon>
        <taxon>Promethearchaeales</taxon>
        <taxon>Promethearchaeaceae</taxon>
        <taxon>Candidatus Lokiarchaeum</taxon>
    </lineage>
</organism>
<name>A0ABY6HQW6_9ARCH</name>
<evidence type="ECO:0000313" key="2">
    <source>
        <dbReference type="Proteomes" id="UP001208689"/>
    </source>
</evidence>
<dbReference type="InterPro" id="IPR036390">
    <property type="entry name" value="WH_DNA-bd_sf"/>
</dbReference>
<evidence type="ECO:0008006" key="3">
    <source>
        <dbReference type="Google" id="ProtNLM"/>
    </source>
</evidence>
<proteinExistence type="predicted"/>
<dbReference type="EMBL" id="CP104013">
    <property type="protein sequence ID" value="UYP44956.1"/>
    <property type="molecule type" value="Genomic_DNA"/>
</dbReference>
<dbReference type="SUPFAM" id="SSF46785">
    <property type="entry name" value="Winged helix' DNA-binding domain"/>
    <property type="match status" value="1"/>
</dbReference>
<sequence>MNNGITTRNNFNQNYNNQMTRMIDPILDGPLKEYEQRLLSFFVNIARISSLDHTTTEIFGYMQIYDALTQESLRDLTQTTFVENTKNQKKNQKAFSTSTISTTLRSLIQGNILTRGHIPSTHKFCYKLKSDVINFVYQDFSLIVRDLEVLDEFLINLQNQISEFSLQYPQKSQFLSQRINGVRNYIEVQRRTISEEKKYDFFSENIRSLKKEKEIIEFPPELVALEKIFISYNVENNIFFSNDTVLNHTFNYLQTRHTVTQNLIEQQCSLSLSTISRKLSQLLEQNIIQSYPKVYQKSRIYFLESISVAMLEAVIASDNYIYSWVDKFQESLTELIKNKVKLQKLTGYKHLVQKYSQILKTIDGFRSETAKLKKNLADLTKFLKQESTE</sequence>